<keyword evidence="3" id="KW-0479">Metal-binding</keyword>
<evidence type="ECO:0000313" key="8">
    <source>
        <dbReference type="EMBL" id="KAJ8312405.1"/>
    </source>
</evidence>
<dbReference type="SUPFAM" id="SSF48264">
    <property type="entry name" value="Cytochrome P450"/>
    <property type="match status" value="2"/>
</dbReference>
<keyword evidence="7" id="KW-1133">Transmembrane helix</keyword>
<keyword evidence="7" id="KW-0812">Transmembrane</keyword>
<comment type="caution">
    <text evidence="8">The sequence shown here is derived from an EMBL/GenBank/DDBJ whole genome shotgun (WGS) entry which is preliminary data.</text>
</comment>
<dbReference type="Pfam" id="PF00067">
    <property type="entry name" value="p450"/>
    <property type="match status" value="6"/>
</dbReference>
<dbReference type="PROSITE" id="PS00086">
    <property type="entry name" value="CYTOCHROME_P450"/>
    <property type="match status" value="2"/>
</dbReference>
<dbReference type="EMBL" id="JARBDR010000440">
    <property type="protein sequence ID" value="KAJ8312405.1"/>
    <property type="molecule type" value="Genomic_DNA"/>
</dbReference>
<evidence type="ECO:0000256" key="4">
    <source>
        <dbReference type="ARBA" id="ARBA00023002"/>
    </source>
</evidence>
<comment type="similarity">
    <text evidence="1">Belongs to the cytochrome P450 family.</text>
</comment>
<dbReference type="PRINTS" id="PR00385">
    <property type="entry name" value="P450"/>
</dbReference>
<dbReference type="InterPro" id="IPR017972">
    <property type="entry name" value="Cyt_P450_CS"/>
</dbReference>
<dbReference type="PANTHER" id="PTHR24289:SF1">
    <property type="entry name" value="STEROID 17-ALPHA-HYDROXYLASE_17,20 LYASE"/>
    <property type="match status" value="1"/>
</dbReference>
<evidence type="ECO:0000256" key="6">
    <source>
        <dbReference type="ARBA" id="ARBA00023033"/>
    </source>
</evidence>
<reference evidence="8 9" key="1">
    <citation type="submission" date="2022-12" db="EMBL/GenBank/DDBJ databases">
        <title>Chromosome-level genome of Tegillarca granosa.</title>
        <authorList>
            <person name="Kim J."/>
        </authorList>
    </citation>
    <scope>NUCLEOTIDE SEQUENCE [LARGE SCALE GENOMIC DNA]</scope>
    <source>
        <strain evidence="8">Teg-2019</strain>
        <tissue evidence="8">Adductor muscle</tissue>
    </source>
</reference>
<evidence type="ECO:0000256" key="1">
    <source>
        <dbReference type="ARBA" id="ARBA00010617"/>
    </source>
</evidence>
<dbReference type="InterPro" id="IPR001128">
    <property type="entry name" value="Cyt_P450"/>
</dbReference>
<evidence type="ECO:0000256" key="2">
    <source>
        <dbReference type="ARBA" id="ARBA00022617"/>
    </source>
</evidence>
<accession>A0ABQ9F9Y4</accession>
<evidence type="ECO:0000256" key="5">
    <source>
        <dbReference type="ARBA" id="ARBA00023004"/>
    </source>
</evidence>
<dbReference type="Proteomes" id="UP001217089">
    <property type="component" value="Unassembled WGS sequence"/>
</dbReference>
<keyword evidence="5" id="KW-0408">Iron</keyword>
<dbReference type="InterPro" id="IPR036396">
    <property type="entry name" value="Cyt_P450_sf"/>
</dbReference>
<evidence type="ECO:0000313" key="9">
    <source>
        <dbReference type="Proteomes" id="UP001217089"/>
    </source>
</evidence>
<evidence type="ECO:0000256" key="7">
    <source>
        <dbReference type="SAM" id="Phobius"/>
    </source>
</evidence>
<proteinExistence type="inferred from homology"/>
<feature type="transmembrane region" description="Helical" evidence="7">
    <location>
        <begin position="20"/>
        <end position="47"/>
    </location>
</feature>
<sequence>MYQCNTKNIHNYTNILLSEIVSYIFSVASVKSLLLAVVVALTVYWLIQKRKYKLPPGPFALPLIGNYELYTNKMQHKEYLKLRKKYGPVLRVNFGPSMWIFLNDIQVTLEAMVKRGADFADRPSLGSSDLFSGGGKDIAMGRYGPTWKLHRKIAGKALSYELNDEEFQRIMKIENEMAILSVDGILEDLIPSIGKFWHTKAYRKLESVCNEMHDFIRNKMKEHKDTFEKGRDRFPVLKDRENLGYTEATLHESMRLNTAVVVALPHRTLCDTTVDVEKFNPHRFLDSDGKLSPKPESWLPFSAGRRVCLGEGVAKSELFLVFATLFQKFKFKLPPGKVGNLEEDPDYYGAMPKKYDIMIEERLSEVVSYIFSVASVKSLLLAVVVALTVYWLIQKRKYKLPPGPFALPLIGNYELYTNKMQHKEYLKLRPSMWIFLNDIQVTLEAMVKRGADFADRPSLGSTDLFSGGGKDIVMGRYGPTWKLHRKIAGKALRQYLQGRRMEETVQAACKKVIDGMLKEKRAFEPSKYYELIVFNILCAVCFGTSYELNDEEFLRIMKIENELALLSGDGTLEDLMPSIGKFWHTKAYRNLENICNEMHGFIRNKMKEHKHSFDKGNIRDFTDCLILARIEAVEEDDKKLLSHLTDDRLIWCRYIQKYYQLGHFTYGYFPGYTDQGRDRFPVLKDRENLGYTEATLHESMRLNTAVVVGVPHRTLCDTTIDVEKFNPHRFLDSDGKLSPKPESWLPFSAGRRVCLGEGVAKPELFLVFATLLQKFKFKLPPGKVGNLEEDPDYYGALPKKYDIMIEERY</sequence>
<dbReference type="Gene3D" id="1.10.630.10">
    <property type="entry name" value="Cytochrome P450"/>
    <property type="match status" value="4"/>
</dbReference>
<dbReference type="PANTHER" id="PTHR24289">
    <property type="entry name" value="STEROID 17-ALPHA-HYDROXYLASE/17,20 LYASE"/>
    <property type="match status" value="1"/>
</dbReference>
<keyword evidence="6" id="KW-0503">Monooxygenase</keyword>
<keyword evidence="7" id="KW-0472">Membrane</keyword>
<protein>
    <recommendedName>
        <fullName evidence="10">Cytochrome P450</fullName>
    </recommendedName>
</protein>
<name>A0ABQ9F9Y4_TEGGR</name>
<organism evidence="8 9">
    <name type="scientific">Tegillarca granosa</name>
    <name type="common">Malaysian cockle</name>
    <name type="synonym">Anadara granosa</name>
    <dbReference type="NCBI Taxonomy" id="220873"/>
    <lineage>
        <taxon>Eukaryota</taxon>
        <taxon>Metazoa</taxon>
        <taxon>Spiralia</taxon>
        <taxon>Lophotrochozoa</taxon>
        <taxon>Mollusca</taxon>
        <taxon>Bivalvia</taxon>
        <taxon>Autobranchia</taxon>
        <taxon>Pteriomorphia</taxon>
        <taxon>Arcoida</taxon>
        <taxon>Arcoidea</taxon>
        <taxon>Arcidae</taxon>
        <taxon>Tegillarca</taxon>
    </lineage>
</organism>
<dbReference type="InterPro" id="IPR002401">
    <property type="entry name" value="Cyt_P450_E_grp-I"/>
</dbReference>
<dbReference type="PRINTS" id="PR00463">
    <property type="entry name" value="EP450I"/>
</dbReference>
<keyword evidence="4" id="KW-0560">Oxidoreductase</keyword>
<gene>
    <name evidence="8" type="ORF">KUTeg_009778</name>
</gene>
<keyword evidence="9" id="KW-1185">Reference proteome</keyword>
<evidence type="ECO:0008006" key="10">
    <source>
        <dbReference type="Google" id="ProtNLM"/>
    </source>
</evidence>
<evidence type="ECO:0000256" key="3">
    <source>
        <dbReference type="ARBA" id="ARBA00022723"/>
    </source>
</evidence>
<keyword evidence="2" id="KW-0349">Heme</keyword>